<comment type="cofactor">
    <cofactor evidence="2">
        <name>K(+)</name>
        <dbReference type="ChEBI" id="CHEBI:29103"/>
    </cofactor>
</comment>
<comment type="cofactor">
    <cofactor evidence="16">
        <name>NH4(+)</name>
        <dbReference type="ChEBI" id="CHEBI:28938"/>
    </cofactor>
    <cofactor evidence="16">
        <name>K(+)</name>
        <dbReference type="ChEBI" id="CHEBI:29103"/>
    </cofactor>
    <text evidence="16">A monovalent cation. Ammonium or potassium.</text>
</comment>
<keyword evidence="16" id="KW-0479">Metal-binding</keyword>
<evidence type="ECO:0000256" key="16">
    <source>
        <dbReference type="HAMAP-Rule" id="MF_01274"/>
    </source>
</evidence>
<dbReference type="CDD" id="cd24015">
    <property type="entry name" value="ASKHA_NBD_PanK-III"/>
    <property type="match status" value="1"/>
</dbReference>
<keyword evidence="12 16" id="KW-0630">Potassium</keyword>
<dbReference type="UniPathway" id="UPA00241">
    <property type="reaction ID" value="UER00352"/>
</dbReference>
<keyword evidence="18" id="KW-1185">Reference proteome</keyword>
<dbReference type="eggNOG" id="COG1521">
    <property type="taxonomic scope" value="Bacteria"/>
</dbReference>
<organism evidence="17 18">
    <name type="scientific">Thermanaerovibrio acidaminovorans (strain ATCC 49978 / DSM 6589 / Su883)</name>
    <name type="common">Selenomonas acidaminovorans</name>
    <dbReference type="NCBI Taxonomy" id="525903"/>
    <lineage>
        <taxon>Bacteria</taxon>
        <taxon>Thermotogati</taxon>
        <taxon>Synergistota</taxon>
        <taxon>Synergistia</taxon>
        <taxon>Synergistales</taxon>
        <taxon>Synergistaceae</taxon>
        <taxon>Thermanaerovibrio</taxon>
    </lineage>
</organism>
<feature type="binding site" evidence="16">
    <location>
        <position position="182"/>
    </location>
    <ligand>
        <name>substrate</name>
    </ligand>
</feature>
<comment type="catalytic activity">
    <reaction evidence="1 16">
        <text>(R)-pantothenate + ATP = (R)-4'-phosphopantothenate + ADP + H(+)</text>
        <dbReference type="Rhea" id="RHEA:16373"/>
        <dbReference type="ChEBI" id="CHEBI:10986"/>
        <dbReference type="ChEBI" id="CHEBI:15378"/>
        <dbReference type="ChEBI" id="CHEBI:29032"/>
        <dbReference type="ChEBI" id="CHEBI:30616"/>
        <dbReference type="ChEBI" id="CHEBI:456216"/>
        <dbReference type="EC" id="2.7.1.33"/>
    </reaction>
</comment>
<dbReference type="HAMAP" id="MF_01274">
    <property type="entry name" value="Pantothen_kinase_3"/>
    <property type="match status" value="1"/>
</dbReference>
<feature type="binding site" evidence="16">
    <location>
        <begin position="6"/>
        <end position="13"/>
    </location>
    <ligand>
        <name>ATP</name>
        <dbReference type="ChEBI" id="CHEBI:30616"/>
    </ligand>
</feature>
<dbReference type="OrthoDB" id="9804707at2"/>
<comment type="subcellular location">
    <subcellularLocation>
        <location evidence="3 16">Cytoplasm</location>
    </subcellularLocation>
</comment>
<comment type="function">
    <text evidence="16">Catalyzes the phosphorylation of pantothenate (Pan), the first step in CoA biosynthesis.</text>
</comment>
<sequence>MILVVDVGNTNTVIGVYVGDQLRGSWRVMSERRTSDELGLTLTGLMGAGGLGGHLEGAIISSVVPSLDGPWREAIRRYMGVEPLEVSCQLDLGIQVAYGNPAEVGADRLVNAVAGVALYGSPIAIVDLGTAITLDVVDRQGRYLGGAIAPGLVLSMETLFSRTAKLPQVSLDAPGSVIGKSTMESIRSGIIYGYAGMIDSLVDRVFVELREEFPVLATGGHASVLAEHSRHRVTVDPWLTLKGLKIIYERNRQ</sequence>
<dbReference type="PANTHER" id="PTHR34265">
    <property type="entry name" value="TYPE III PANTOTHENATE KINASE"/>
    <property type="match status" value="1"/>
</dbReference>
<dbReference type="GO" id="GO:0005737">
    <property type="term" value="C:cytoplasm"/>
    <property type="evidence" value="ECO:0007669"/>
    <property type="project" value="UniProtKB-SubCell"/>
</dbReference>
<dbReference type="HOGENOM" id="CLU_066627_1_0_0"/>
<dbReference type="STRING" id="525903.Taci_1120"/>
<keyword evidence="7 16" id="KW-0963">Cytoplasm</keyword>
<dbReference type="PANTHER" id="PTHR34265:SF1">
    <property type="entry name" value="TYPE III PANTOTHENATE KINASE"/>
    <property type="match status" value="1"/>
</dbReference>
<keyword evidence="11 16" id="KW-0067">ATP-binding</keyword>
<evidence type="ECO:0000256" key="14">
    <source>
        <dbReference type="ARBA" id="ARBA00038036"/>
    </source>
</evidence>
<evidence type="ECO:0000256" key="12">
    <source>
        <dbReference type="ARBA" id="ARBA00022958"/>
    </source>
</evidence>
<dbReference type="GO" id="GO:0015937">
    <property type="term" value="P:coenzyme A biosynthetic process"/>
    <property type="evidence" value="ECO:0007669"/>
    <property type="project" value="UniProtKB-UniRule"/>
</dbReference>
<feature type="binding site" evidence="16">
    <location>
        <position position="98"/>
    </location>
    <ligand>
        <name>substrate</name>
    </ligand>
</feature>
<evidence type="ECO:0000256" key="8">
    <source>
        <dbReference type="ARBA" id="ARBA00022679"/>
    </source>
</evidence>
<feature type="binding site" evidence="16">
    <location>
        <position position="127"/>
    </location>
    <ligand>
        <name>K(+)</name>
        <dbReference type="ChEBI" id="CHEBI:29103"/>
    </ligand>
</feature>
<dbReference type="NCBIfam" id="TIGR00671">
    <property type="entry name" value="baf"/>
    <property type="match status" value="1"/>
</dbReference>
<dbReference type="Gene3D" id="3.30.420.40">
    <property type="match status" value="2"/>
</dbReference>
<evidence type="ECO:0000256" key="5">
    <source>
        <dbReference type="ARBA" id="ARBA00011738"/>
    </source>
</evidence>
<dbReference type="EC" id="2.7.1.33" evidence="6 16"/>
<feature type="binding site" evidence="16">
    <location>
        <position position="130"/>
    </location>
    <ligand>
        <name>ATP</name>
        <dbReference type="ChEBI" id="CHEBI:30616"/>
    </ligand>
</feature>
<protein>
    <recommendedName>
        <fullName evidence="15 16">Type III pantothenate kinase</fullName>
        <ecNumber evidence="6 16">2.7.1.33</ecNumber>
    </recommendedName>
    <alternativeName>
        <fullName evidence="16">PanK-III</fullName>
    </alternativeName>
    <alternativeName>
        <fullName evidence="16">Pantothenic acid kinase</fullName>
    </alternativeName>
</protein>
<keyword evidence="13 16" id="KW-0173">Coenzyme A biosynthesis</keyword>
<evidence type="ECO:0000256" key="15">
    <source>
        <dbReference type="ARBA" id="ARBA00040883"/>
    </source>
</evidence>
<dbReference type="PATRIC" id="fig|525903.6.peg.1119"/>
<comment type="subunit">
    <text evidence="5 16">Homodimer.</text>
</comment>
<comment type="similarity">
    <text evidence="14 16">Belongs to the type III pantothenate kinase family.</text>
</comment>
<evidence type="ECO:0000256" key="13">
    <source>
        <dbReference type="ARBA" id="ARBA00022993"/>
    </source>
</evidence>
<dbReference type="InterPro" id="IPR043129">
    <property type="entry name" value="ATPase_NBD"/>
</dbReference>
<evidence type="ECO:0000256" key="10">
    <source>
        <dbReference type="ARBA" id="ARBA00022777"/>
    </source>
</evidence>
<keyword evidence="8 16" id="KW-0808">Transferase</keyword>
<dbReference type="NCBIfam" id="NF009855">
    <property type="entry name" value="PRK13321.1"/>
    <property type="match status" value="1"/>
</dbReference>
<dbReference type="EnsemblBacteria" id="ACZ19352">
    <property type="protein sequence ID" value="ACZ19352"/>
    <property type="gene ID" value="Taci_1120"/>
</dbReference>
<dbReference type="KEGG" id="tai:Taci_1120"/>
<evidence type="ECO:0000256" key="3">
    <source>
        <dbReference type="ARBA" id="ARBA00004496"/>
    </source>
</evidence>
<dbReference type="Proteomes" id="UP000002030">
    <property type="component" value="Chromosome"/>
</dbReference>
<dbReference type="NCBIfam" id="NF009848">
    <property type="entry name" value="PRK13318.1-6"/>
    <property type="match status" value="1"/>
</dbReference>
<evidence type="ECO:0000256" key="2">
    <source>
        <dbReference type="ARBA" id="ARBA00001958"/>
    </source>
</evidence>
<evidence type="ECO:0000313" key="17">
    <source>
        <dbReference type="EMBL" id="ACZ19352.1"/>
    </source>
</evidence>
<dbReference type="GO" id="GO:0004594">
    <property type="term" value="F:pantothenate kinase activity"/>
    <property type="evidence" value="ECO:0007669"/>
    <property type="project" value="UniProtKB-UniRule"/>
</dbReference>
<name>D1B5R1_THEAS</name>
<evidence type="ECO:0000256" key="4">
    <source>
        <dbReference type="ARBA" id="ARBA00005225"/>
    </source>
</evidence>
<gene>
    <name evidence="16" type="primary">coaX</name>
    <name evidence="17" type="ordered locus">Taci_1120</name>
</gene>
<dbReference type="SUPFAM" id="SSF53067">
    <property type="entry name" value="Actin-like ATPase domain"/>
    <property type="match status" value="2"/>
</dbReference>
<dbReference type="GO" id="GO:0005524">
    <property type="term" value="F:ATP binding"/>
    <property type="evidence" value="ECO:0007669"/>
    <property type="project" value="UniProtKB-UniRule"/>
</dbReference>
<feature type="binding site" evidence="16">
    <location>
        <begin position="105"/>
        <end position="108"/>
    </location>
    <ligand>
        <name>substrate</name>
    </ligand>
</feature>
<dbReference type="Pfam" id="PF03309">
    <property type="entry name" value="Pan_kinase"/>
    <property type="match status" value="1"/>
</dbReference>
<feature type="active site" description="Proton acceptor" evidence="16">
    <location>
        <position position="107"/>
    </location>
</feature>
<evidence type="ECO:0000256" key="9">
    <source>
        <dbReference type="ARBA" id="ARBA00022741"/>
    </source>
</evidence>
<keyword evidence="9 16" id="KW-0547">Nucleotide-binding</keyword>
<evidence type="ECO:0000256" key="11">
    <source>
        <dbReference type="ARBA" id="ARBA00022840"/>
    </source>
</evidence>
<comment type="pathway">
    <text evidence="4 16">Cofactor biosynthesis; coenzyme A biosynthesis; CoA from (R)-pantothenate: step 1/5.</text>
</comment>
<dbReference type="RefSeq" id="WP_012869867.1">
    <property type="nucleotide sequence ID" value="NC_013522.1"/>
</dbReference>
<dbReference type="InterPro" id="IPR004619">
    <property type="entry name" value="Type_III_PanK"/>
</dbReference>
<keyword evidence="10 16" id="KW-0418">Kinase</keyword>
<dbReference type="EMBL" id="CP001818">
    <property type="protein sequence ID" value="ACZ19352.1"/>
    <property type="molecule type" value="Genomic_DNA"/>
</dbReference>
<evidence type="ECO:0000313" key="18">
    <source>
        <dbReference type="Proteomes" id="UP000002030"/>
    </source>
</evidence>
<dbReference type="GO" id="GO:0046872">
    <property type="term" value="F:metal ion binding"/>
    <property type="evidence" value="ECO:0007669"/>
    <property type="project" value="UniProtKB-KW"/>
</dbReference>
<evidence type="ECO:0000256" key="7">
    <source>
        <dbReference type="ARBA" id="ARBA00022490"/>
    </source>
</evidence>
<reference evidence="17 18" key="1">
    <citation type="journal article" date="2009" name="Stand. Genomic Sci.">
        <title>Complete genome sequence of Thermanaerovibrio acidaminovorans type strain (Su883).</title>
        <authorList>
            <person name="Chovatia M."/>
            <person name="Sikorski J."/>
            <person name="Schroder M."/>
            <person name="Lapidus A."/>
            <person name="Nolan M."/>
            <person name="Tice H."/>
            <person name="Glavina Del Rio T."/>
            <person name="Copeland A."/>
            <person name="Cheng J.F."/>
            <person name="Lucas S."/>
            <person name="Chen F."/>
            <person name="Bruce D."/>
            <person name="Goodwin L."/>
            <person name="Pitluck S."/>
            <person name="Ivanova N."/>
            <person name="Mavromatis K."/>
            <person name="Ovchinnikova G."/>
            <person name="Pati A."/>
            <person name="Chen A."/>
            <person name="Palaniappan K."/>
            <person name="Land M."/>
            <person name="Hauser L."/>
            <person name="Chang Y.J."/>
            <person name="Jeffries C.D."/>
            <person name="Chain P."/>
            <person name="Saunders E."/>
            <person name="Detter J.C."/>
            <person name="Brettin T."/>
            <person name="Rohde M."/>
            <person name="Goker M."/>
            <person name="Spring S."/>
            <person name="Bristow J."/>
            <person name="Markowitz V."/>
            <person name="Hugenholtz P."/>
            <person name="Kyrpides N.C."/>
            <person name="Klenk H.P."/>
            <person name="Eisen J.A."/>
        </authorList>
    </citation>
    <scope>NUCLEOTIDE SEQUENCE [LARGE SCALE GENOMIC DNA]</scope>
    <source>
        <strain evidence="18">ATCC 49978 / DSM 6589 / Su883</strain>
    </source>
</reference>
<evidence type="ECO:0000256" key="1">
    <source>
        <dbReference type="ARBA" id="ARBA00001206"/>
    </source>
</evidence>
<dbReference type="AlphaFoldDB" id="D1B5R1"/>
<accession>D1B5R1</accession>
<proteinExistence type="inferred from homology"/>
<evidence type="ECO:0000256" key="6">
    <source>
        <dbReference type="ARBA" id="ARBA00012102"/>
    </source>
</evidence>